<comment type="caution">
    <text evidence="1">The sequence shown here is derived from an EMBL/GenBank/DDBJ whole genome shotgun (WGS) entry which is preliminary data.</text>
</comment>
<keyword evidence="2" id="KW-1185">Reference proteome</keyword>
<dbReference type="SUPFAM" id="SSF63829">
    <property type="entry name" value="Calcium-dependent phosphotriesterase"/>
    <property type="match status" value="1"/>
</dbReference>
<reference evidence="1 2" key="1">
    <citation type="submission" date="2020-03" db="EMBL/GenBank/DDBJ databases">
        <title>Cyclobacterium plantarum sp. nov., a marine bacterium isolated from a coastal-marine wetland.</title>
        <authorList>
            <person name="Sanchez-Porro C."/>
            <person name="Ventosa A."/>
            <person name="Amoozegar M."/>
        </authorList>
    </citation>
    <scope>NUCLEOTIDE SEQUENCE [LARGE SCALE GENOMIC DNA]</scope>
    <source>
        <strain evidence="1 2">GBPx2</strain>
    </source>
</reference>
<name>A0ABX0HIT6_9BACT</name>
<sequence>MRNLVKLHQDSESLLSISDRLTKYKIESIAILEGEEKFDQLPLLVRQKELQHQERKLAKILSNADVFEYFLCRSRKLTNSTTGSWMLKKIFNKMTIKNLSILCFLSIVVFQPTHVFSQYKLIKSNEFKIDSFLPVEIIDYYSQKGIYLAYINKPENTEILLLDEDGNILVQKDLLGEGPNQSVASLNSMAFTDEGNIWIQTPFQVLLYDQNLNLKKRDKYLARTQVYLHGNMRLFSFFFQNDVPDGFSFITNPSGVDWSVDNRDFKNRNLIEIFQPEFDKQIEFAAISDREVSKQIDKSIGPLYFPIYFIDRSMNKLYLVTSFDNEITIYDLNSLRLESHIKIEHEEFKALKNSEITRNNLSTFNNIITLTARNHKILKLDNGIIILNYIREISPITYEKEKSEDPTYHHFKDPSYHRLIIFDQFKQLSGDMPMPKNGKLMINLPGNKLLFQISDPEVEEDFIGYEIYEIVKN</sequence>
<evidence type="ECO:0000313" key="2">
    <source>
        <dbReference type="Proteomes" id="UP000649799"/>
    </source>
</evidence>
<protein>
    <submittedName>
        <fullName evidence="1">Uncharacterized protein</fullName>
    </submittedName>
</protein>
<dbReference type="EMBL" id="JAANYN010000023">
    <property type="protein sequence ID" value="NHE59990.1"/>
    <property type="molecule type" value="Genomic_DNA"/>
</dbReference>
<gene>
    <name evidence="1" type="ORF">G9Q97_24575</name>
</gene>
<accession>A0ABX0HIT6</accession>
<evidence type="ECO:0000313" key="1">
    <source>
        <dbReference type="EMBL" id="NHE59990.1"/>
    </source>
</evidence>
<organism evidence="1 2">
    <name type="scientific">Cyclobacterium plantarum</name>
    <dbReference type="NCBI Taxonomy" id="2716263"/>
    <lineage>
        <taxon>Bacteria</taxon>
        <taxon>Pseudomonadati</taxon>
        <taxon>Bacteroidota</taxon>
        <taxon>Cytophagia</taxon>
        <taxon>Cytophagales</taxon>
        <taxon>Cyclobacteriaceae</taxon>
        <taxon>Cyclobacterium</taxon>
    </lineage>
</organism>
<proteinExistence type="predicted"/>
<dbReference type="RefSeq" id="WP_166151910.1">
    <property type="nucleotide sequence ID" value="NZ_JAANYN010000023.1"/>
</dbReference>
<dbReference type="Proteomes" id="UP000649799">
    <property type="component" value="Unassembled WGS sequence"/>
</dbReference>